<accession>A0A0F9BS02</accession>
<evidence type="ECO:0000313" key="1">
    <source>
        <dbReference type="EMBL" id="KKK93264.1"/>
    </source>
</evidence>
<dbReference type="EMBL" id="LAZR01047849">
    <property type="protein sequence ID" value="KKK93264.1"/>
    <property type="molecule type" value="Genomic_DNA"/>
</dbReference>
<name>A0A0F9BS02_9ZZZZ</name>
<organism evidence="1">
    <name type="scientific">marine sediment metagenome</name>
    <dbReference type="NCBI Taxonomy" id="412755"/>
    <lineage>
        <taxon>unclassified sequences</taxon>
        <taxon>metagenomes</taxon>
        <taxon>ecological metagenomes</taxon>
    </lineage>
</organism>
<sequence length="34" mass="4022">MNIDEQVRIIEAQLSNLDTLWEKAQWLSMAFDPD</sequence>
<reference evidence="1" key="1">
    <citation type="journal article" date="2015" name="Nature">
        <title>Complex archaea that bridge the gap between prokaryotes and eukaryotes.</title>
        <authorList>
            <person name="Spang A."/>
            <person name="Saw J.H."/>
            <person name="Jorgensen S.L."/>
            <person name="Zaremba-Niedzwiedzka K."/>
            <person name="Martijn J."/>
            <person name="Lind A.E."/>
            <person name="van Eijk R."/>
            <person name="Schleper C."/>
            <person name="Guy L."/>
            <person name="Ettema T.J."/>
        </authorList>
    </citation>
    <scope>NUCLEOTIDE SEQUENCE</scope>
</reference>
<proteinExistence type="predicted"/>
<comment type="caution">
    <text evidence="1">The sequence shown here is derived from an EMBL/GenBank/DDBJ whole genome shotgun (WGS) entry which is preliminary data.</text>
</comment>
<gene>
    <name evidence="1" type="ORF">LCGC14_2694640</name>
</gene>
<dbReference type="AlphaFoldDB" id="A0A0F9BS02"/>
<feature type="non-terminal residue" evidence="1">
    <location>
        <position position="34"/>
    </location>
</feature>
<protein>
    <submittedName>
        <fullName evidence="1">Uncharacterized protein</fullName>
    </submittedName>
</protein>